<dbReference type="SUPFAM" id="SSF53098">
    <property type="entry name" value="Ribonuclease H-like"/>
    <property type="match status" value="1"/>
</dbReference>
<dbReference type="PANTHER" id="PTHR35460">
    <property type="entry name" value="TRNA LIGASE 1"/>
    <property type="match status" value="1"/>
</dbReference>
<evidence type="ECO:0000259" key="1">
    <source>
        <dbReference type="Pfam" id="PF01612"/>
    </source>
</evidence>
<dbReference type="InterPro" id="IPR036397">
    <property type="entry name" value="RNaseH_sf"/>
</dbReference>
<evidence type="ECO:0000313" key="2">
    <source>
        <dbReference type="EMBL" id="KAF2321845.1"/>
    </source>
</evidence>
<dbReference type="GO" id="GO:0006388">
    <property type="term" value="P:tRNA splicing, via endonucleolytic cleavage and ligation"/>
    <property type="evidence" value="ECO:0007669"/>
    <property type="project" value="InterPro"/>
</dbReference>
<sequence length="356" mass="40671">MRYDIPLSLIQFLGHKKFKFVGKEVRNDAYKLFENYKLHVAHTKDVAYWAPRKIMTNYRMMGLKALVLDGLQKVIPKPREITMTEWNAKELTIEQIEYACLDAFVSLELGIFLSKHRREIIQYLENTSPKKIVNLTLESDQTTNDSEQLDDELNLRQSFGEYEEEESSARSCEVNFGRGNKSIQEQLRKIAKGEYTTPIIERRKLGTIVFAAINLPVPEICSSLDNDKHLEHNLKKTHLTLAHKRSHGVTAVASYGMFLNQKVPVELTALLFTDKMAALEAQPGSVDGEKVVSKNEWPHVTIWTAEGVAPKEANTLPRLFSEGKAIVLNSVRPSPYRAQCNFIEFNFFFSQIGFEA</sequence>
<dbReference type="InterPro" id="IPR002562">
    <property type="entry name" value="3'-5'_exonuclease_dom"/>
</dbReference>
<dbReference type="Gene3D" id="3.30.420.10">
    <property type="entry name" value="Ribonuclease H-like superfamily/Ribonuclease H"/>
    <property type="match status" value="1"/>
</dbReference>
<proteinExistence type="predicted"/>
<name>A0A6A6NAG5_HEVBR</name>
<dbReference type="InterPro" id="IPR012337">
    <property type="entry name" value="RNaseH-like_sf"/>
</dbReference>
<dbReference type="GO" id="GO:0003676">
    <property type="term" value="F:nucleic acid binding"/>
    <property type="evidence" value="ECO:0007669"/>
    <property type="project" value="InterPro"/>
</dbReference>
<dbReference type="GO" id="GO:0008408">
    <property type="term" value="F:3'-5' exonuclease activity"/>
    <property type="evidence" value="ECO:0007669"/>
    <property type="project" value="InterPro"/>
</dbReference>
<dbReference type="PANTHER" id="PTHR35460:SF1">
    <property type="entry name" value="TRNA LIGASE 1"/>
    <property type="match status" value="1"/>
</dbReference>
<evidence type="ECO:0000313" key="3">
    <source>
        <dbReference type="Proteomes" id="UP000467840"/>
    </source>
</evidence>
<dbReference type="AlphaFoldDB" id="A0A6A6NAG5"/>
<protein>
    <recommendedName>
        <fullName evidence="1">3'-5' exonuclease domain-containing protein</fullName>
    </recommendedName>
</protein>
<keyword evidence="3" id="KW-1185">Reference proteome</keyword>
<dbReference type="EMBL" id="JAAGAX010000002">
    <property type="protein sequence ID" value="KAF2321845.1"/>
    <property type="molecule type" value="Genomic_DNA"/>
</dbReference>
<organism evidence="2 3">
    <name type="scientific">Hevea brasiliensis</name>
    <name type="common">Para rubber tree</name>
    <name type="synonym">Siphonia brasiliensis</name>
    <dbReference type="NCBI Taxonomy" id="3981"/>
    <lineage>
        <taxon>Eukaryota</taxon>
        <taxon>Viridiplantae</taxon>
        <taxon>Streptophyta</taxon>
        <taxon>Embryophyta</taxon>
        <taxon>Tracheophyta</taxon>
        <taxon>Spermatophyta</taxon>
        <taxon>Magnoliopsida</taxon>
        <taxon>eudicotyledons</taxon>
        <taxon>Gunneridae</taxon>
        <taxon>Pentapetalae</taxon>
        <taxon>rosids</taxon>
        <taxon>fabids</taxon>
        <taxon>Malpighiales</taxon>
        <taxon>Euphorbiaceae</taxon>
        <taxon>Crotonoideae</taxon>
        <taxon>Micrandreae</taxon>
        <taxon>Hevea</taxon>
    </lineage>
</organism>
<accession>A0A6A6NAG5</accession>
<dbReference type="Pfam" id="PF01612">
    <property type="entry name" value="DNA_pol_A_exo1"/>
    <property type="match status" value="1"/>
</dbReference>
<dbReference type="Proteomes" id="UP000467840">
    <property type="component" value="Chromosome 11"/>
</dbReference>
<dbReference type="GO" id="GO:0003972">
    <property type="term" value="F:RNA ligase (ATP) activity"/>
    <property type="evidence" value="ECO:0007669"/>
    <property type="project" value="InterPro"/>
</dbReference>
<comment type="caution">
    <text evidence="2">The sequence shown here is derived from an EMBL/GenBank/DDBJ whole genome shotgun (WGS) entry which is preliminary data.</text>
</comment>
<dbReference type="InterPro" id="IPR038837">
    <property type="entry name" value="tRNA_ligase_1"/>
</dbReference>
<feature type="domain" description="3'-5' exonuclease" evidence="1">
    <location>
        <begin position="11"/>
        <end position="111"/>
    </location>
</feature>
<reference evidence="2 3" key="1">
    <citation type="journal article" date="2020" name="Mol. Plant">
        <title>The Chromosome-Based Rubber Tree Genome Provides New Insights into Spurge Genome Evolution and Rubber Biosynthesis.</title>
        <authorList>
            <person name="Liu J."/>
            <person name="Shi C."/>
            <person name="Shi C.C."/>
            <person name="Li W."/>
            <person name="Zhang Q.J."/>
            <person name="Zhang Y."/>
            <person name="Li K."/>
            <person name="Lu H.F."/>
            <person name="Shi C."/>
            <person name="Zhu S.T."/>
            <person name="Xiao Z.Y."/>
            <person name="Nan H."/>
            <person name="Yue Y."/>
            <person name="Zhu X.G."/>
            <person name="Wu Y."/>
            <person name="Hong X.N."/>
            <person name="Fan G.Y."/>
            <person name="Tong Y."/>
            <person name="Zhang D."/>
            <person name="Mao C.L."/>
            <person name="Liu Y.L."/>
            <person name="Hao S.J."/>
            <person name="Liu W.Q."/>
            <person name="Lv M.Q."/>
            <person name="Zhang H.B."/>
            <person name="Liu Y."/>
            <person name="Hu-Tang G.R."/>
            <person name="Wang J.P."/>
            <person name="Wang J.H."/>
            <person name="Sun Y.H."/>
            <person name="Ni S.B."/>
            <person name="Chen W.B."/>
            <person name="Zhang X.C."/>
            <person name="Jiao Y.N."/>
            <person name="Eichler E.E."/>
            <person name="Li G.H."/>
            <person name="Liu X."/>
            <person name="Gao L.Z."/>
        </authorList>
    </citation>
    <scope>NUCLEOTIDE SEQUENCE [LARGE SCALE GENOMIC DNA]</scope>
    <source>
        <strain evidence="3">cv. GT1</strain>
        <tissue evidence="2">Leaf</tissue>
    </source>
</reference>
<gene>
    <name evidence="2" type="ORF">GH714_003057</name>
</gene>